<dbReference type="GeneID" id="9521814"/>
<evidence type="ECO:0000256" key="1">
    <source>
        <dbReference type="ARBA" id="ARBA00004173"/>
    </source>
</evidence>
<evidence type="ECO:0000256" key="4">
    <source>
        <dbReference type="ARBA" id="ARBA00022824"/>
    </source>
</evidence>
<dbReference type="GO" id="GO:0005739">
    <property type="term" value="C:mitochondrion"/>
    <property type="evidence" value="ECO:0007669"/>
    <property type="project" value="UniProtKB-SubCell"/>
</dbReference>
<dbReference type="Pfam" id="PF00931">
    <property type="entry name" value="NB-ARC"/>
    <property type="match status" value="1"/>
</dbReference>
<comment type="caution">
    <text evidence="8">The sequence shown here is derived from an EMBL/GenBank/DDBJ whole genome shotgun (WGS) entry which is preliminary data.</text>
</comment>
<dbReference type="EMBL" id="ABSU01000003">
    <property type="protein sequence ID" value="EFE35686.1"/>
    <property type="molecule type" value="Genomic_DNA"/>
</dbReference>
<dbReference type="RefSeq" id="XP_003016331.1">
    <property type="nucleotide sequence ID" value="XM_003016285.1"/>
</dbReference>
<gene>
    <name evidence="8" type="ORF">ARB_05730</name>
</gene>
<comment type="subcellular location">
    <subcellularLocation>
        <location evidence="2">Endoplasmic reticulum</location>
    </subcellularLocation>
    <subcellularLocation>
        <location evidence="3">Membrane</location>
    </subcellularLocation>
    <subcellularLocation>
        <location evidence="1">Mitochondrion</location>
    </subcellularLocation>
</comment>
<dbReference type="Gene3D" id="3.40.50.300">
    <property type="entry name" value="P-loop containing nucleotide triphosphate hydrolases"/>
    <property type="match status" value="1"/>
</dbReference>
<dbReference type="Proteomes" id="UP000008866">
    <property type="component" value="Unassembled WGS sequence"/>
</dbReference>
<dbReference type="InterPro" id="IPR027417">
    <property type="entry name" value="P-loop_NTPase"/>
</dbReference>
<evidence type="ECO:0000313" key="8">
    <source>
        <dbReference type="EMBL" id="EFE35686.1"/>
    </source>
</evidence>
<reference evidence="9" key="1">
    <citation type="journal article" date="2011" name="Genome Biol.">
        <title>Comparative and functional genomics provide insights into the pathogenicity of dermatophytic fungi.</title>
        <authorList>
            <person name="Burmester A."/>
            <person name="Shelest E."/>
            <person name="Gloeckner G."/>
            <person name="Heddergott C."/>
            <person name="Schindler S."/>
            <person name="Staib P."/>
            <person name="Heidel A."/>
            <person name="Felder M."/>
            <person name="Petzold A."/>
            <person name="Szafranski K."/>
            <person name="Feuermann M."/>
            <person name="Pedruzzi I."/>
            <person name="Priebe S."/>
            <person name="Groth M."/>
            <person name="Winkler R."/>
            <person name="Li W."/>
            <person name="Kniemeyer O."/>
            <person name="Schroeckh V."/>
            <person name="Hertweck C."/>
            <person name="Hube B."/>
            <person name="White T.C."/>
            <person name="Platzer M."/>
            <person name="Guthke R."/>
            <person name="Heitman J."/>
            <person name="Woestemeyer J."/>
            <person name="Zipfel P.F."/>
            <person name="Monod M."/>
            <person name="Brakhage A.A."/>
        </authorList>
    </citation>
    <scope>NUCLEOTIDE SEQUENCE [LARGE SCALE GENOMIC DNA]</scope>
    <source>
        <strain evidence="9">ATCC MYA-4681 / CBS 112371</strain>
    </source>
</reference>
<accession>D4ANC5</accession>
<evidence type="ECO:0000256" key="3">
    <source>
        <dbReference type="ARBA" id="ARBA00004370"/>
    </source>
</evidence>
<protein>
    <recommendedName>
        <fullName evidence="7">NB-ARC domain-containing protein</fullName>
    </recommendedName>
</protein>
<evidence type="ECO:0000259" key="7">
    <source>
        <dbReference type="Pfam" id="PF00931"/>
    </source>
</evidence>
<dbReference type="PANTHER" id="PTHR48182:SF2">
    <property type="entry name" value="PROTEIN SERAC1"/>
    <property type="match status" value="1"/>
</dbReference>
<dbReference type="InterPro" id="IPR002182">
    <property type="entry name" value="NB-ARC"/>
</dbReference>
<dbReference type="PANTHER" id="PTHR48182">
    <property type="entry name" value="PROTEIN SERAC1"/>
    <property type="match status" value="1"/>
</dbReference>
<dbReference type="OMA" id="TMFLEIN"/>
<keyword evidence="4" id="KW-0256">Endoplasmic reticulum</keyword>
<dbReference type="eggNOG" id="KOG2029">
    <property type="taxonomic scope" value="Eukaryota"/>
</dbReference>
<keyword evidence="6" id="KW-0472">Membrane</keyword>
<name>D4ANC5_ARTBC</name>
<dbReference type="SUPFAM" id="SSF53474">
    <property type="entry name" value="alpha/beta-Hydrolases"/>
    <property type="match status" value="1"/>
</dbReference>
<dbReference type="GO" id="GO:0043531">
    <property type="term" value="F:ADP binding"/>
    <property type="evidence" value="ECO:0007669"/>
    <property type="project" value="InterPro"/>
</dbReference>
<organism evidence="8 9">
    <name type="scientific">Arthroderma benhamiae (strain ATCC MYA-4681 / CBS 112371)</name>
    <name type="common">Trichophyton mentagrophytes</name>
    <dbReference type="NCBI Taxonomy" id="663331"/>
    <lineage>
        <taxon>Eukaryota</taxon>
        <taxon>Fungi</taxon>
        <taxon>Dikarya</taxon>
        <taxon>Ascomycota</taxon>
        <taxon>Pezizomycotina</taxon>
        <taxon>Eurotiomycetes</taxon>
        <taxon>Eurotiomycetidae</taxon>
        <taxon>Onygenales</taxon>
        <taxon>Arthrodermataceae</taxon>
        <taxon>Trichophyton</taxon>
    </lineage>
</organism>
<proteinExistence type="predicted"/>
<evidence type="ECO:0000256" key="2">
    <source>
        <dbReference type="ARBA" id="ARBA00004240"/>
    </source>
</evidence>
<keyword evidence="5" id="KW-0496">Mitochondrion</keyword>
<evidence type="ECO:0000256" key="5">
    <source>
        <dbReference type="ARBA" id="ARBA00023128"/>
    </source>
</evidence>
<dbReference type="GO" id="GO:0005783">
    <property type="term" value="C:endoplasmic reticulum"/>
    <property type="evidence" value="ECO:0007669"/>
    <property type="project" value="UniProtKB-SubCell"/>
</dbReference>
<dbReference type="HOGENOM" id="CLU_000288_125_13_1"/>
<feature type="domain" description="NB-ARC" evidence="7">
    <location>
        <begin position="292"/>
        <end position="441"/>
    </location>
</feature>
<evidence type="ECO:0000256" key="6">
    <source>
        <dbReference type="ARBA" id="ARBA00023136"/>
    </source>
</evidence>
<dbReference type="AlphaFoldDB" id="D4ANC5"/>
<dbReference type="KEGG" id="abe:ARB_05730"/>
<keyword evidence="9" id="KW-1185">Reference proteome</keyword>
<dbReference type="GO" id="GO:0016020">
    <property type="term" value="C:membrane"/>
    <property type="evidence" value="ECO:0007669"/>
    <property type="project" value="UniProtKB-SubCell"/>
</dbReference>
<dbReference type="InterPro" id="IPR029058">
    <property type="entry name" value="AB_hydrolase_fold"/>
</dbReference>
<dbReference type="InterPro" id="IPR052374">
    <property type="entry name" value="SERAC1"/>
</dbReference>
<dbReference type="SUPFAM" id="SSF52540">
    <property type="entry name" value="P-loop containing nucleoside triphosphate hydrolases"/>
    <property type="match status" value="1"/>
</dbReference>
<sequence>MEKSRFASHGPSAKNGASDMFEIVSLYEPVKIEHAVADILLISGLTGDPINTWSYGDICWPRDLLPQALSSPVRILSFGYNPSRHSNVYPDIEDSALHLISELERVRPVKITSLNKYRKALILCSDKPSLRRIPAALSGIVFLAAPHRGSSLADIANRLVRQLRIRLPRKFINALKKNSVELERIATDFQQIANQRNLPIFSFYELLPVRGRLSCFVDVVVDKDSALLRIPSEGALGVYTNHRDICRYRDCDNPIFRDVTRHLQQLVDLGPQHSSARVFLPFDGTPHFVGRQDYLQQIHNTFNGADNRQVIALSGEGGTGKTEIALKYARENANHYDYVFFVDSTDTQSLESDFIRLHSKLGLPPSNSCALNDIKQFLRLERFWLMILDNDNNWLALNWLGFPETTHGHIIITSRHREHTSDSRVTKALSTNPLGPMDARNFLLSRAGIDVKEWLSWETKAENVVKYMGCQPLAVDSAAAYMLAYGVTVDEYLNALTGRRVSRRLLSYRPNASIYKTSVESIIQLALDEVKKNPDAFRLLNILVWLDRTKTTISFLKRAASPQPRWGPDGQVEMRDPIRSYVPSDLVRLINGPSFHIALKELQSCSLIASGEMFEDGRSPGSKDTIVLHPLTYLYIREALPPTKMLENAIHALSLVIHAYPVAQAGLDQSPLRSILPQVCQCSLNCEYLAEESLDLIKAIEKVDIRVEEERTFAEITAEMFMEVARGYGEGSSHLDNTLPRWIKTLINSSEKAGLQARLWCTRLPLEFYSKGKFTDGCEAAAAFLRDANFSPGSKITSNDNAQAGFLRHMSVEYLARDDSLSDREEWEKRAKYIEAWKPLDPQNPSELERYAQGMGIRMRGKLAKDFGLFHEAYFSLKLFIEQYAKRGSREEGWAIGDLGQVVLELEGADEDCDALSDLMTNGIKCGHDQLIPELEARPCEVITQIYSQAIESRMIARGSSSQYDRDNVRESDTMFLEINRAVSILREGIFNPGRYAEAERKLIGLKDRFENMLTMGALWHDDQTRHFSVLAYLAQISHLQMDWEAAQIRWIETIDYGQLSVKEWNGDHYYIDVARYSLANAQLQAGGEPDAIIAGLDEIVHRLNAEVVTWNLGLGTFWLEYIRKSMTEVMSVEEIAREG</sequence>
<evidence type="ECO:0000313" key="9">
    <source>
        <dbReference type="Proteomes" id="UP000008866"/>
    </source>
</evidence>